<keyword evidence="6" id="KW-0282">Flagellum</keyword>
<feature type="region of interest" description="Disordered" evidence="4">
    <location>
        <begin position="66"/>
        <end position="85"/>
    </location>
</feature>
<evidence type="ECO:0000256" key="3">
    <source>
        <dbReference type="ARBA" id="ARBA00023143"/>
    </source>
</evidence>
<sequence length="308" mass="32857">MTPPEESATQAAALSLSPDALPLGQPLAWPVVDRDGRLLMERGSILVGEPERRFLFAHFQPQRGDFEGPLAASADTDDPAPAAQPGARDMHLALGALMGLRTQIGGSGAPVQPCRLIGMAPNDMLFVTPPVDGGRKATLIQGENVEVIAVASQAVFRFVSSVEAICQSPVECLVLSQPAAIRRLRERKSIRVRARIPVRYRLAETGDGYDGIALARGISTFGLSICAPWALGKVGERIAIAFGLRSGALDTAIATSAIIRNVQLEAGADSPATLGLELDQLAAAEQMAMKSYVFDRQDDVLYWTDSER</sequence>
<evidence type="ECO:0000313" key="7">
    <source>
        <dbReference type="Proteomes" id="UP000272778"/>
    </source>
</evidence>
<accession>A0A3N6MY65</accession>
<gene>
    <name evidence="6" type="ORF">D1Y85_03410</name>
</gene>
<keyword evidence="1" id="KW-0973">c-di-GMP</keyword>
<feature type="compositionally biased region" description="Low complexity" evidence="4">
    <location>
        <begin position="69"/>
        <end position="85"/>
    </location>
</feature>
<protein>
    <submittedName>
        <fullName evidence="6">Flagellar brake protein</fullName>
    </submittedName>
</protein>
<evidence type="ECO:0000256" key="2">
    <source>
        <dbReference type="ARBA" id="ARBA00022741"/>
    </source>
</evidence>
<dbReference type="SUPFAM" id="SSF141371">
    <property type="entry name" value="PilZ domain-like"/>
    <property type="match status" value="1"/>
</dbReference>
<name>A0A3N6MY65_9BURK</name>
<dbReference type="RefSeq" id="WP_124149633.1">
    <property type="nucleotide sequence ID" value="NZ_RQIS01000002.1"/>
</dbReference>
<keyword evidence="6" id="KW-0966">Cell projection</keyword>
<dbReference type="GO" id="GO:0000166">
    <property type="term" value="F:nucleotide binding"/>
    <property type="evidence" value="ECO:0007669"/>
    <property type="project" value="UniProtKB-KW"/>
</dbReference>
<dbReference type="InterPro" id="IPR009926">
    <property type="entry name" value="T3SS_YcgR_PilZN"/>
</dbReference>
<evidence type="ECO:0000256" key="1">
    <source>
        <dbReference type="ARBA" id="ARBA00022636"/>
    </source>
</evidence>
<comment type="caution">
    <text evidence="6">The sequence shown here is derived from an EMBL/GenBank/DDBJ whole genome shotgun (WGS) entry which is preliminary data.</text>
</comment>
<dbReference type="EMBL" id="RQIS01000002">
    <property type="protein sequence ID" value="RQH08934.1"/>
    <property type="molecule type" value="Genomic_DNA"/>
</dbReference>
<dbReference type="Gene3D" id="2.30.110.10">
    <property type="entry name" value="Electron Transport, Fmn-binding Protein, Chain A"/>
    <property type="match status" value="1"/>
</dbReference>
<organism evidence="6 7">
    <name type="scientific">Paraburkholderia dinghuensis</name>
    <dbReference type="NCBI Taxonomy" id="2305225"/>
    <lineage>
        <taxon>Bacteria</taxon>
        <taxon>Pseudomonadati</taxon>
        <taxon>Pseudomonadota</taxon>
        <taxon>Betaproteobacteria</taxon>
        <taxon>Burkholderiales</taxon>
        <taxon>Burkholderiaceae</taxon>
        <taxon>Paraburkholderia</taxon>
    </lineage>
</organism>
<dbReference type="OrthoDB" id="8956452at2"/>
<dbReference type="AlphaFoldDB" id="A0A3N6MY65"/>
<dbReference type="Proteomes" id="UP000272778">
    <property type="component" value="Unassembled WGS sequence"/>
</dbReference>
<dbReference type="Pfam" id="PF12945">
    <property type="entry name" value="PilZNR"/>
    <property type="match status" value="1"/>
</dbReference>
<keyword evidence="7" id="KW-1185">Reference proteome</keyword>
<feature type="domain" description="Type III secretion system flagellar brake protein YcgR PilZN" evidence="5">
    <location>
        <begin position="112"/>
        <end position="178"/>
    </location>
</feature>
<evidence type="ECO:0000259" key="5">
    <source>
        <dbReference type="Pfam" id="PF12945"/>
    </source>
</evidence>
<keyword evidence="3" id="KW-0975">Bacterial flagellum</keyword>
<keyword evidence="2" id="KW-0547">Nucleotide-binding</keyword>
<keyword evidence="6" id="KW-0969">Cilium</keyword>
<dbReference type="InterPro" id="IPR012349">
    <property type="entry name" value="Split_barrel_FMN-bd"/>
</dbReference>
<reference evidence="6 7" key="1">
    <citation type="submission" date="2018-11" db="EMBL/GenBank/DDBJ databases">
        <title>Paraburkholderia sp. DHOA04, isolated from soil.</title>
        <authorList>
            <person name="Gao Z.-H."/>
            <person name="Qiu L.-H."/>
            <person name="Fu J.-C."/>
        </authorList>
    </citation>
    <scope>NUCLEOTIDE SEQUENCE [LARGE SCALE GENOMIC DNA]</scope>
    <source>
        <strain evidence="6 7">DHOA04</strain>
    </source>
</reference>
<evidence type="ECO:0000313" key="6">
    <source>
        <dbReference type="EMBL" id="RQH08934.1"/>
    </source>
</evidence>
<evidence type="ECO:0000256" key="4">
    <source>
        <dbReference type="SAM" id="MobiDB-lite"/>
    </source>
</evidence>
<proteinExistence type="predicted"/>